<dbReference type="RefSeq" id="WP_077720375.1">
    <property type="nucleotide sequence ID" value="NZ_CP019699.1"/>
</dbReference>
<evidence type="ECO:0000313" key="7">
    <source>
        <dbReference type="EMBL" id="AQS56515.1"/>
    </source>
</evidence>
<reference evidence="7 8" key="1">
    <citation type="journal article" date="2015" name="Int. J. Syst. Evol. Microbiol.">
        <title>Novibacillus thermophilus gen. nov., sp. nov., a Gram-staining-negative and moderately thermophilic member of the family Thermoactinomycetaceae.</title>
        <authorList>
            <person name="Yang G."/>
            <person name="Chen J."/>
            <person name="Zhou S."/>
        </authorList>
    </citation>
    <scope>NUCLEOTIDE SEQUENCE [LARGE SCALE GENOMIC DNA]</scope>
    <source>
        <strain evidence="7 8">SG-1</strain>
    </source>
</reference>
<dbReference type="SUPFAM" id="SSF46785">
    <property type="entry name" value="Winged helix' DNA-binding domain"/>
    <property type="match status" value="1"/>
</dbReference>
<dbReference type="SUPFAM" id="SSF64288">
    <property type="entry name" value="Chorismate lyase-like"/>
    <property type="match status" value="1"/>
</dbReference>
<dbReference type="Gene3D" id="1.10.10.10">
    <property type="entry name" value="Winged helix-like DNA-binding domain superfamily/Winged helix DNA-binding domain"/>
    <property type="match status" value="1"/>
</dbReference>
<sequence>MQKKYLSIYRDLANKIQDNRWKKGDMLPSEHELADKYDTSRETIRKALNLLVQDGYIQKIRGKGSVILDVDKWDLPVSGIVSFKELATKLKLDAHTAVHELSIVKADETLRAKLSTDVGELVWKVIRVREISGEKVILDKDFLKQKHVPVLTKDICENSIYDYLENELGLTISFARKEIVVEDPTEEDDTLLDLNGFSNVVVIKSKVYLSDASLFQYTESRHRPDKFRFVEFARRGH</sequence>
<dbReference type="Gene3D" id="3.40.1410.10">
    <property type="entry name" value="Chorismate lyase-like"/>
    <property type="match status" value="1"/>
</dbReference>
<feature type="domain" description="HTH gntR-type" evidence="6">
    <location>
        <begin position="2"/>
        <end position="70"/>
    </location>
</feature>
<dbReference type="Pfam" id="PF00392">
    <property type="entry name" value="GntR"/>
    <property type="match status" value="1"/>
</dbReference>
<proteinExistence type="predicted"/>
<organism evidence="7 8">
    <name type="scientific">Novibacillus thermophilus</name>
    <dbReference type="NCBI Taxonomy" id="1471761"/>
    <lineage>
        <taxon>Bacteria</taxon>
        <taxon>Bacillati</taxon>
        <taxon>Bacillota</taxon>
        <taxon>Bacilli</taxon>
        <taxon>Bacillales</taxon>
        <taxon>Thermoactinomycetaceae</taxon>
        <taxon>Novibacillus</taxon>
    </lineage>
</organism>
<dbReference type="CDD" id="cd07377">
    <property type="entry name" value="WHTH_GntR"/>
    <property type="match status" value="1"/>
</dbReference>
<keyword evidence="3" id="KW-0238">DNA-binding</keyword>
<protein>
    <recommendedName>
        <fullName evidence="5">Trehalose operon repressor</fullName>
    </recommendedName>
</protein>
<evidence type="ECO:0000256" key="5">
    <source>
        <dbReference type="NCBIfam" id="TIGR02404"/>
    </source>
</evidence>
<evidence type="ECO:0000313" key="8">
    <source>
        <dbReference type="Proteomes" id="UP000188603"/>
    </source>
</evidence>
<dbReference type="PANTHER" id="PTHR44846:SF12">
    <property type="entry name" value="HTH-TYPE TRANSCRIPTIONAL REGULATOR TRER"/>
    <property type="match status" value="1"/>
</dbReference>
<keyword evidence="4" id="KW-0804">Transcription</keyword>
<evidence type="ECO:0000256" key="2">
    <source>
        <dbReference type="ARBA" id="ARBA00023015"/>
    </source>
</evidence>
<dbReference type="STRING" id="1471761.B0W44_12830"/>
<dbReference type="InterPro" id="IPR036388">
    <property type="entry name" value="WH-like_DNA-bd_sf"/>
</dbReference>
<gene>
    <name evidence="7" type="ORF">B0W44_12830</name>
</gene>
<dbReference type="KEGG" id="ntr:B0W44_12830"/>
<dbReference type="NCBIfam" id="TIGR02404">
    <property type="entry name" value="trehalos_R_Bsub"/>
    <property type="match status" value="1"/>
</dbReference>
<dbReference type="InterPro" id="IPR036390">
    <property type="entry name" value="WH_DNA-bd_sf"/>
</dbReference>
<dbReference type="FunFam" id="3.40.1410.10:FF:000008">
    <property type="entry name" value="Transcriptional regulator, GntR family"/>
    <property type="match status" value="1"/>
</dbReference>
<dbReference type="InterPro" id="IPR012770">
    <property type="entry name" value="TreR"/>
</dbReference>
<evidence type="ECO:0000256" key="4">
    <source>
        <dbReference type="ARBA" id="ARBA00023163"/>
    </source>
</evidence>
<dbReference type="PANTHER" id="PTHR44846">
    <property type="entry name" value="MANNOSYL-D-GLYCERATE TRANSPORT/METABOLISM SYSTEM REPRESSOR MNGR-RELATED"/>
    <property type="match status" value="1"/>
</dbReference>
<keyword evidence="8" id="KW-1185">Reference proteome</keyword>
<dbReference type="GO" id="GO:0003677">
    <property type="term" value="F:DNA binding"/>
    <property type="evidence" value="ECO:0007669"/>
    <property type="project" value="UniProtKB-UniRule"/>
</dbReference>
<dbReference type="OrthoDB" id="9816541at2"/>
<dbReference type="SMART" id="SM00345">
    <property type="entry name" value="HTH_GNTR"/>
    <property type="match status" value="1"/>
</dbReference>
<evidence type="ECO:0000256" key="1">
    <source>
        <dbReference type="ARBA" id="ARBA00022491"/>
    </source>
</evidence>
<keyword evidence="2" id="KW-0805">Transcription regulation</keyword>
<name>A0A1U9K8Y1_9BACL</name>
<dbReference type="InterPro" id="IPR050679">
    <property type="entry name" value="Bact_HTH_transcr_reg"/>
</dbReference>
<dbReference type="AlphaFoldDB" id="A0A1U9K8Y1"/>
<dbReference type="SMART" id="SM00866">
    <property type="entry name" value="UTRA"/>
    <property type="match status" value="1"/>
</dbReference>
<keyword evidence="1" id="KW-0678">Repressor</keyword>
<dbReference type="Pfam" id="PF07702">
    <property type="entry name" value="UTRA"/>
    <property type="match status" value="1"/>
</dbReference>
<dbReference type="InterPro" id="IPR028978">
    <property type="entry name" value="Chorismate_lyase_/UTRA_dom_sf"/>
</dbReference>
<dbReference type="Proteomes" id="UP000188603">
    <property type="component" value="Chromosome"/>
</dbReference>
<evidence type="ECO:0000256" key="3">
    <source>
        <dbReference type="ARBA" id="ARBA00023125"/>
    </source>
</evidence>
<dbReference type="InterPro" id="IPR000524">
    <property type="entry name" value="Tscrpt_reg_HTH_GntR"/>
</dbReference>
<dbReference type="EMBL" id="CP019699">
    <property type="protein sequence ID" value="AQS56515.1"/>
    <property type="molecule type" value="Genomic_DNA"/>
</dbReference>
<evidence type="ECO:0000259" key="6">
    <source>
        <dbReference type="PROSITE" id="PS50949"/>
    </source>
</evidence>
<dbReference type="PRINTS" id="PR00035">
    <property type="entry name" value="HTHGNTR"/>
</dbReference>
<dbReference type="InterPro" id="IPR011663">
    <property type="entry name" value="UTRA"/>
</dbReference>
<dbReference type="PROSITE" id="PS50949">
    <property type="entry name" value="HTH_GNTR"/>
    <property type="match status" value="1"/>
</dbReference>
<accession>A0A1U9K8Y1</accession>
<dbReference type="GO" id="GO:0045892">
    <property type="term" value="P:negative regulation of DNA-templated transcription"/>
    <property type="evidence" value="ECO:0007669"/>
    <property type="project" value="TreeGrafter"/>
</dbReference>
<dbReference type="GO" id="GO:0003700">
    <property type="term" value="F:DNA-binding transcription factor activity"/>
    <property type="evidence" value="ECO:0007669"/>
    <property type="project" value="UniProtKB-UniRule"/>
</dbReference>